<evidence type="ECO:0000313" key="3">
    <source>
        <dbReference type="Proteomes" id="UP000886998"/>
    </source>
</evidence>
<organism evidence="2 3">
    <name type="scientific">Trichonephila inaurata madagascariensis</name>
    <dbReference type="NCBI Taxonomy" id="2747483"/>
    <lineage>
        <taxon>Eukaryota</taxon>
        <taxon>Metazoa</taxon>
        <taxon>Ecdysozoa</taxon>
        <taxon>Arthropoda</taxon>
        <taxon>Chelicerata</taxon>
        <taxon>Arachnida</taxon>
        <taxon>Araneae</taxon>
        <taxon>Araneomorphae</taxon>
        <taxon>Entelegynae</taxon>
        <taxon>Araneoidea</taxon>
        <taxon>Nephilidae</taxon>
        <taxon>Trichonephila</taxon>
        <taxon>Trichonephila inaurata</taxon>
    </lineage>
</organism>
<accession>A0A8X7BV83</accession>
<gene>
    <name evidence="2" type="ORF">TNIN_144111</name>
</gene>
<feature type="region of interest" description="Disordered" evidence="1">
    <location>
        <begin position="1"/>
        <end position="40"/>
    </location>
</feature>
<keyword evidence="3" id="KW-1185">Reference proteome</keyword>
<reference evidence="2" key="1">
    <citation type="submission" date="2020-08" db="EMBL/GenBank/DDBJ databases">
        <title>Multicomponent nature underlies the extraordinary mechanical properties of spider dragline silk.</title>
        <authorList>
            <person name="Kono N."/>
            <person name="Nakamura H."/>
            <person name="Mori M."/>
            <person name="Yoshida Y."/>
            <person name="Ohtoshi R."/>
            <person name="Malay A.D."/>
            <person name="Moran D.A.P."/>
            <person name="Tomita M."/>
            <person name="Numata K."/>
            <person name="Arakawa K."/>
        </authorList>
    </citation>
    <scope>NUCLEOTIDE SEQUENCE</scope>
</reference>
<name>A0A8X7BV83_9ARAC</name>
<dbReference type="EMBL" id="BMAV01004662">
    <property type="protein sequence ID" value="GFY45150.1"/>
    <property type="molecule type" value="Genomic_DNA"/>
</dbReference>
<sequence>MGKNLIAPPLEHNARTRIGSPKNWASNSPPRSKRLQGQGLDILPSKQKLKFCSRRGTKELAPFWNAQVWEQSGREGELSDGQEQKHLR</sequence>
<evidence type="ECO:0000256" key="1">
    <source>
        <dbReference type="SAM" id="MobiDB-lite"/>
    </source>
</evidence>
<comment type="caution">
    <text evidence="2">The sequence shown here is derived from an EMBL/GenBank/DDBJ whole genome shotgun (WGS) entry which is preliminary data.</text>
</comment>
<dbReference type="AlphaFoldDB" id="A0A8X7BV83"/>
<dbReference type="Proteomes" id="UP000886998">
    <property type="component" value="Unassembled WGS sequence"/>
</dbReference>
<evidence type="ECO:0000313" key="2">
    <source>
        <dbReference type="EMBL" id="GFY45150.1"/>
    </source>
</evidence>
<protein>
    <submittedName>
        <fullName evidence="2">Uncharacterized protein</fullName>
    </submittedName>
</protein>
<proteinExistence type="predicted"/>